<feature type="chain" id="PRO_5040311585" description="Chitin-binding type-4 domain-containing protein" evidence="8">
    <location>
        <begin position="18"/>
        <end position="268"/>
    </location>
</feature>
<feature type="domain" description="Chitin-binding type-4" evidence="9">
    <location>
        <begin position="18"/>
        <end position="185"/>
    </location>
</feature>
<dbReference type="Gene3D" id="2.70.50.70">
    <property type="match status" value="1"/>
</dbReference>
<feature type="compositionally biased region" description="Low complexity" evidence="7">
    <location>
        <begin position="212"/>
        <end position="255"/>
    </location>
</feature>
<keyword evidence="5" id="KW-0325">Glycoprotein</keyword>
<dbReference type="PANTHER" id="PTHR36575">
    <property type="entry name" value="BINDING PROTEIN, PUTATIVE (AFU_ORTHOLOGUE AFUA_1G14430)-RELATED"/>
    <property type="match status" value="1"/>
</dbReference>
<accession>A0A9Q8T041</accession>
<dbReference type="Pfam" id="PF03067">
    <property type="entry name" value="LPMO_10"/>
    <property type="match status" value="1"/>
</dbReference>
<dbReference type="EMBL" id="CP019478">
    <property type="protein sequence ID" value="UQC86320.1"/>
    <property type="molecule type" value="Genomic_DNA"/>
</dbReference>
<dbReference type="InterPro" id="IPR004302">
    <property type="entry name" value="Cellulose/chitin-bd_N"/>
</dbReference>
<evidence type="ECO:0000256" key="2">
    <source>
        <dbReference type="ARBA" id="ARBA00022723"/>
    </source>
</evidence>
<dbReference type="GeneID" id="73345797"/>
<dbReference type="InterPro" id="IPR052282">
    <property type="entry name" value="Starch-active_LPMO"/>
</dbReference>
<name>A0A9Q8T041_9PEZI</name>
<dbReference type="AlphaFoldDB" id="A0A9Q8T041"/>
<evidence type="ECO:0000313" key="11">
    <source>
        <dbReference type="Proteomes" id="UP000830671"/>
    </source>
</evidence>
<feature type="signal peptide" evidence="8">
    <location>
        <begin position="1"/>
        <end position="17"/>
    </location>
</feature>
<evidence type="ECO:0000256" key="5">
    <source>
        <dbReference type="ARBA" id="ARBA00023180"/>
    </source>
</evidence>
<keyword evidence="3" id="KW-0186">Copper</keyword>
<dbReference type="PANTHER" id="PTHR36575:SF2">
    <property type="entry name" value="CHITIN-BINDING TYPE-4 DOMAIN-CONTAINING PROTEIN-RELATED"/>
    <property type="match status" value="1"/>
</dbReference>
<gene>
    <name evidence="10" type="ORF">CLUP02_11820</name>
</gene>
<dbReference type="GO" id="GO:0046872">
    <property type="term" value="F:metal ion binding"/>
    <property type="evidence" value="ECO:0007669"/>
    <property type="project" value="UniProtKB-KW"/>
</dbReference>
<evidence type="ECO:0000256" key="7">
    <source>
        <dbReference type="SAM" id="MobiDB-lite"/>
    </source>
</evidence>
<sequence>MQSNILTVLSFVAAVSAHGKVTSPTPRPAGDAFKEACGTTMWNTEQSDPYGNIQGLAQQAGNSLDSSKCELALCKGYKFADNSANIQSYTPGQTVDFKVEIRAPHTGVANVSVVDTTSNSIIGSPLISFTNYASTKTGVAANNTAFSVTLPDSLPSNCGTAGNCVLQWWWDSAEAGQTYMSCVDFTSGSGSGTGSGSGSATPSAAPTTLVTSAVASATPSTPASATPSTPASGSSDQAADPVSATPSATPSSSAPCKRNAKRALRKRF</sequence>
<keyword evidence="2" id="KW-0479">Metal-binding</keyword>
<evidence type="ECO:0000256" key="1">
    <source>
        <dbReference type="ARBA" id="ARBA00001973"/>
    </source>
</evidence>
<proteinExistence type="inferred from homology"/>
<evidence type="ECO:0000256" key="6">
    <source>
        <dbReference type="ARBA" id="ARBA00034311"/>
    </source>
</evidence>
<keyword evidence="11" id="KW-1185">Reference proteome</keyword>
<reference evidence="10" key="1">
    <citation type="journal article" date="2021" name="Mol. Plant Microbe Interact.">
        <title>Complete Genome Sequence of the Plant-Pathogenic Fungus Colletotrichum lupini.</title>
        <authorList>
            <person name="Baroncelli R."/>
            <person name="Pensec F."/>
            <person name="Da Lio D."/>
            <person name="Boufleur T."/>
            <person name="Vicente I."/>
            <person name="Sarrocco S."/>
            <person name="Picot A."/>
            <person name="Baraldi E."/>
            <person name="Sukno S."/>
            <person name="Thon M."/>
            <person name="Le Floch G."/>
        </authorList>
    </citation>
    <scope>NUCLEOTIDE SEQUENCE</scope>
    <source>
        <strain evidence="10">IMI 504893</strain>
    </source>
</reference>
<evidence type="ECO:0000256" key="3">
    <source>
        <dbReference type="ARBA" id="ARBA00023008"/>
    </source>
</evidence>
<comment type="similarity">
    <text evidence="6">Belongs to the polysaccharide monooxygenase AA13 family.</text>
</comment>
<organism evidence="10 11">
    <name type="scientific">Colletotrichum lupini</name>
    <dbReference type="NCBI Taxonomy" id="145971"/>
    <lineage>
        <taxon>Eukaryota</taxon>
        <taxon>Fungi</taxon>
        <taxon>Dikarya</taxon>
        <taxon>Ascomycota</taxon>
        <taxon>Pezizomycotina</taxon>
        <taxon>Sordariomycetes</taxon>
        <taxon>Hypocreomycetidae</taxon>
        <taxon>Glomerellales</taxon>
        <taxon>Glomerellaceae</taxon>
        <taxon>Colletotrichum</taxon>
        <taxon>Colletotrichum acutatum species complex</taxon>
    </lineage>
</organism>
<evidence type="ECO:0000313" key="10">
    <source>
        <dbReference type="EMBL" id="UQC86320.1"/>
    </source>
</evidence>
<evidence type="ECO:0000259" key="9">
    <source>
        <dbReference type="Pfam" id="PF03067"/>
    </source>
</evidence>
<dbReference type="RefSeq" id="XP_049147932.1">
    <property type="nucleotide sequence ID" value="XM_049290787.1"/>
</dbReference>
<protein>
    <recommendedName>
        <fullName evidence="9">Chitin-binding type-4 domain-containing protein</fullName>
    </recommendedName>
</protein>
<feature type="region of interest" description="Disordered" evidence="7">
    <location>
        <begin position="212"/>
        <end position="268"/>
    </location>
</feature>
<feature type="compositionally biased region" description="Basic residues" evidence="7">
    <location>
        <begin position="258"/>
        <end position="268"/>
    </location>
</feature>
<keyword evidence="4" id="KW-1015">Disulfide bond</keyword>
<dbReference type="KEGG" id="clup:CLUP02_11820"/>
<evidence type="ECO:0000256" key="4">
    <source>
        <dbReference type="ARBA" id="ARBA00023157"/>
    </source>
</evidence>
<keyword evidence="8" id="KW-0732">Signal</keyword>
<comment type="cofactor">
    <cofactor evidence="1">
        <name>Cu(2+)</name>
        <dbReference type="ChEBI" id="CHEBI:29036"/>
    </cofactor>
</comment>
<dbReference type="Proteomes" id="UP000830671">
    <property type="component" value="Chromosome 6"/>
</dbReference>
<evidence type="ECO:0000256" key="8">
    <source>
        <dbReference type="SAM" id="SignalP"/>
    </source>
</evidence>